<keyword evidence="4 6" id="KW-0472">Membrane</keyword>
<proteinExistence type="inferred from homology"/>
<feature type="transmembrane region" description="Helical" evidence="6">
    <location>
        <begin position="286"/>
        <end position="303"/>
    </location>
</feature>
<evidence type="ECO:0000313" key="8">
    <source>
        <dbReference type="EMBL" id="CAH3019549.1"/>
    </source>
</evidence>
<sequence length="405" mass="45401">ANLREVKLANAKTLSSFSFRQTRSLKKLPSKILQPRKGKFAGNLKKTLRPSEKFSLADYMNTTWISFKMSDPPHVAITIANSILIVTCILGNCFVCVVLLRNRDMRIPFNYLLVNLAAADISYAIFAVPNIILSHHAYHPEGLSGTLLCTTLTGGNLSWIGGRASMITLLVIAIERYFAVVHPHGNKRKLTNRKLKVIIPGIWIIAIIYRIPSAKQTFVATSHSCVSSLPTETKKATGIAFRVLKFFLIALLVVLYARVVYALWFKPSDDVLKHQQQTVLRFRKRVTLMVVSVSAIFVISWGGDTVLHILEDRSFKLSPLAIPIAHVVIMFNAAVNPFAYALINERFRQKMKEMMCSGSRSLATKNFVTSARALHEIQRASIPAVTLEEQMSKGDVTRDESQQRF</sequence>
<comment type="subcellular location">
    <subcellularLocation>
        <location evidence="1">Membrane</location>
    </subcellularLocation>
</comment>
<feature type="transmembrane region" description="Helical" evidence="6">
    <location>
        <begin position="157"/>
        <end position="174"/>
    </location>
</feature>
<dbReference type="EMBL" id="CALNXI010000118">
    <property type="protein sequence ID" value="CAH3019549.1"/>
    <property type="molecule type" value="Genomic_DNA"/>
</dbReference>
<feature type="transmembrane region" description="Helical" evidence="6">
    <location>
        <begin position="75"/>
        <end position="100"/>
    </location>
</feature>
<dbReference type="CDD" id="cd00637">
    <property type="entry name" value="7tm_classA_rhodopsin-like"/>
    <property type="match status" value="1"/>
</dbReference>
<feature type="transmembrane region" description="Helical" evidence="6">
    <location>
        <begin position="112"/>
        <end position="137"/>
    </location>
</feature>
<protein>
    <recommendedName>
        <fullName evidence="7">G-protein coupled receptors family 1 profile domain-containing protein</fullName>
    </recommendedName>
</protein>
<dbReference type="PRINTS" id="PR00237">
    <property type="entry name" value="GPCRRHODOPSN"/>
</dbReference>
<feature type="domain" description="G-protein coupled receptors family 1 profile" evidence="7">
    <location>
        <begin position="91"/>
        <end position="340"/>
    </location>
</feature>
<evidence type="ECO:0000256" key="1">
    <source>
        <dbReference type="ARBA" id="ARBA00004370"/>
    </source>
</evidence>
<dbReference type="InterPro" id="IPR017452">
    <property type="entry name" value="GPCR_Rhodpsn_7TM"/>
</dbReference>
<dbReference type="PROSITE" id="PS50262">
    <property type="entry name" value="G_PROTEIN_RECEP_F1_2"/>
    <property type="match status" value="1"/>
</dbReference>
<accession>A0ABN8LVG4</accession>
<dbReference type="SUPFAM" id="SSF81321">
    <property type="entry name" value="Family A G protein-coupled receptor-like"/>
    <property type="match status" value="1"/>
</dbReference>
<dbReference type="Pfam" id="PF00001">
    <property type="entry name" value="7tm_1"/>
    <property type="match status" value="1"/>
</dbReference>
<dbReference type="PANTHER" id="PTHR45698">
    <property type="entry name" value="TRACE AMINE-ASSOCIATED RECEPTOR 19N-RELATED"/>
    <property type="match status" value="1"/>
</dbReference>
<dbReference type="InterPro" id="IPR000276">
    <property type="entry name" value="GPCR_Rhodpsn"/>
</dbReference>
<dbReference type="Proteomes" id="UP001159427">
    <property type="component" value="Unassembled WGS sequence"/>
</dbReference>
<feature type="transmembrane region" description="Helical" evidence="6">
    <location>
        <begin position="246"/>
        <end position="265"/>
    </location>
</feature>
<dbReference type="Gene3D" id="1.20.1070.10">
    <property type="entry name" value="Rhodopsin 7-helix transmembrane proteins"/>
    <property type="match status" value="1"/>
</dbReference>
<evidence type="ECO:0000256" key="6">
    <source>
        <dbReference type="SAM" id="Phobius"/>
    </source>
</evidence>
<name>A0ABN8LVG4_9CNID</name>
<evidence type="ECO:0000256" key="5">
    <source>
        <dbReference type="RuleBase" id="RU000688"/>
    </source>
</evidence>
<evidence type="ECO:0000256" key="4">
    <source>
        <dbReference type="ARBA" id="ARBA00023136"/>
    </source>
</evidence>
<keyword evidence="2 5" id="KW-0812">Transmembrane</keyword>
<keyword evidence="5" id="KW-0807">Transducer</keyword>
<dbReference type="SMART" id="SM01381">
    <property type="entry name" value="7TM_GPCR_Srsx"/>
    <property type="match status" value="1"/>
</dbReference>
<comment type="caution">
    <text evidence="8">The sequence shown here is derived from an EMBL/GenBank/DDBJ whole genome shotgun (WGS) entry which is preliminary data.</text>
</comment>
<reference evidence="8 9" key="1">
    <citation type="submission" date="2022-05" db="EMBL/GenBank/DDBJ databases">
        <authorList>
            <consortium name="Genoscope - CEA"/>
            <person name="William W."/>
        </authorList>
    </citation>
    <scope>NUCLEOTIDE SEQUENCE [LARGE SCALE GENOMIC DNA]</scope>
</reference>
<gene>
    <name evidence="8" type="ORF">PEVE_00003004</name>
</gene>
<feature type="non-terminal residue" evidence="8">
    <location>
        <position position="1"/>
    </location>
</feature>
<feature type="transmembrane region" description="Helical" evidence="6">
    <location>
        <begin position="195"/>
        <end position="212"/>
    </location>
</feature>
<organism evidence="8 9">
    <name type="scientific">Porites evermanni</name>
    <dbReference type="NCBI Taxonomy" id="104178"/>
    <lineage>
        <taxon>Eukaryota</taxon>
        <taxon>Metazoa</taxon>
        <taxon>Cnidaria</taxon>
        <taxon>Anthozoa</taxon>
        <taxon>Hexacorallia</taxon>
        <taxon>Scleractinia</taxon>
        <taxon>Fungiina</taxon>
        <taxon>Poritidae</taxon>
        <taxon>Porites</taxon>
    </lineage>
</organism>
<keyword evidence="9" id="KW-1185">Reference proteome</keyword>
<evidence type="ECO:0000256" key="3">
    <source>
        <dbReference type="ARBA" id="ARBA00022989"/>
    </source>
</evidence>
<evidence type="ECO:0000256" key="2">
    <source>
        <dbReference type="ARBA" id="ARBA00022692"/>
    </source>
</evidence>
<dbReference type="PANTHER" id="PTHR45698:SF1">
    <property type="entry name" value="TRACE AMINE-ASSOCIATED RECEPTOR 13C-LIKE"/>
    <property type="match status" value="1"/>
</dbReference>
<keyword evidence="3 6" id="KW-1133">Transmembrane helix</keyword>
<feature type="transmembrane region" description="Helical" evidence="6">
    <location>
        <begin position="323"/>
        <end position="343"/>
    </location>
</feature>
<evidence type="ECO:0000313" key="9">
    <source>
        <dbReference type="Proteomes" id="UP001159427"/>
    </source>
</evidence>
<keyword evidence="5" id="KW-0297">G-protein coupled receptor</keyword>
<comment type="similarity">
    <text evidence="5">Belongs to the G-protein coupled receptor 1 family.</text>
</comment>
<evidence type="ECO:0000259" key="7">
    <source>
        <dbReference type="PROSITE" id="PS50262"/>
    </source>
</evidence>
<keyword evidence="5" id="KW-0675">Receptor</keyword>
<dbReference type="PROSITE" id="PS00237">
    <property type="entry name" value="G_PROTEIN_RECEP_F1_1"/>
    <property type="match status" value="1"/>
</dbReference>